<proteinExistence type="predicted"/>
<dbReference type="RefSeq" id="WP_145362805.1">
    <property type="nucleotide sequence ID" value="NZ_CP036268.1"/>
</dbReference>
<dbReference type="PANTHER" id="PTHR38075">
    <property type="entry name" value="DUF4139 DOMAIN-CONTAINING PROTEIN"/>
    <property type="match status" value="1"/>
</dbReference>
<feature type="chain" id="PRO_5022096855" description="DUF4139 domain-containing protein" evidence="3">
    <location>
        <begin position="23"/>
        <end position="717"/>
    </location>
</feature>
<evidence type="ECO:0008006" key="6">
    <source>
        <dbReference type="Google" id="ProtNLM"/>
    </source>
</evidence>
<sequence precursor="true">MLGFRFTCVVSLCVCLCSIAVADENEAVPLKRLVMFSSGVGFFEHAGTVEGTENIELEFGAEQINDLLKSLVVSDRGGSAGIVSYGSRDPITRTLKTFSIDLTQAPSLSDLLSQVRGEKIEVQSLGETITGTILSIESRAKIDGETKIDIKYVTLVTDDGLRSVSLDQVGRIKLLDKALNRELSKALAVLATARGNEKKSVSIEFRGEGKRDVGLGYVREMPIWKTSYRLVMDEEDKAYLQGWAIVENTTESDWDAIDLSLVSGRPVSFRMDLYQPLYVQRPLVVPELYASLVPPKHDQNMSERKSHLSDPEEIKRSKSRLSGTPSFGAGGGGGSVPWGMPGTGRPMGLKGPPHLPYGSPAIVSGAPQDNEDRDANQDFGNVDFFVPQSRSMAEAEELGELFQYQIAAPVTLGRQKSAMLPIISEDVEAERVSVYNENVLAKHPMRSIRLINNTDLHLMQGPVTIYDDGGYAGDSQFDDISPGNDRLLSYAVDLNTEVSAQSKSSPTRMVSIAIKRGVVYTRSSQELTRTYTIKNSGDEAESLLIEYPLNGDWKLVEPEEPAAKTRDRYRFAVEVPARETKELLLRFSKNNLTTVALGNKSANDRTLIAYMKSDVISDEVKAALEEVVRQKTKIAEFTKQRQQAVAELNAISKEQERIRRNMQAIDRNTELYTRYITKLGEQEDRVDALKNQIEELQQQENAAQRKLNEYLNGLTIE</sequence>
<evidence type="ECO:0000256" key="3">
    <source>
        <dbReference type="SAM" id="SignalP"/>
    </source>
</evidence>
<dbReference type="KEGG" id="svp:Pan189_09750"/>
<evidence type="ECO:0000256" key="2">
    <source>
        <dbReference type="SAM" id="MobiDB-lite"/>
    </source>
</evidence>
<dbReference type="OrthoDB" id="9777444at2"/>
<keyword evidence="5" id="KW-1185">Reference proteome</keyword>
<feature type="coiled-coil region" evidence="1">
    <location>
        <begin position="620"/>
        <end position="713"/>
    </location>
</feature>
<feature type="compositionally biased region" description="Basic and acidic residues" evidence="2">
    <location>
        <begin position="296"/>
        <end position="316"/>
    </location>
</feature>
<name>A0A517QYA3_9PLAN</name>
<gene>
    <name evidence="4" type="ORF">Pan189_09750</name>
</gene>
<feature type="signal peptide" evidence="3">
    <location>
        <begin position="1"/>
        <end position="22"/>
    </location>
</feature>
<accession>A0A517QYA3</accession>
<evidence type="ECO:0000256" key="1">
    <source>
        <dbReference type="SAM" id="Coils"/>
    </source>
</evidence>
<keyword evidence="1" id="KW-0175">Coiled coil</keyword>
<dbReference type="Proteomes" id="UP000317318">
    <property type="component" value="Chromosome"/>
</dbReference>
<keyword evidence="3" id="KW-0732">Signal</keyword>
<dbReference type="AlphaFoldDB" id="A0A517QYA3"/>
<evidence type="ECO:0000313" key="4">
    <source>
        <dbReference type="EMBL" id="QDT36615.1"/>
    </source>
</evidence>
<organism evidence="4 5">
    <name type="scientific">Stratiformator vulcanicus</name>
    <dbReference type="NCBI Taxonomy" id="2527980"/>
    <lineage>
        <taxon>Bacteria</taxon>
        <taxon>Pseudomonadati</taxon>
        <taxon>Planctomycetota</taxon>
        <taxon>Planctomycetia</taxon>
        <taxon>Planctomycetales</taxon>
        <taxon>Planctomycetaceae</taxon>
        <taxon>Stratiformator</taxon>
    </lineage>
</organism>
<dbReference type="EMBL" id="CP036268">
    <property type="protein sequence ID" value="QDT36615.1"/>
    <property type="molecule type" value="Genomic_DNA"/>
</dbReference>
<dbReference type="PANTHER" id="PTHR38075:SF1">
    <property type="entry name" value="DUF4139 DOMAIN-CONTAINING PROTEIN"/>
    <property type="match status" value="1"/>
</dbReference>
<reference evidence="4 5" key="1">
    <citation type="submission" date="2019-02" db="EMBL/GenBank/DDBJ databases">
        <title>Deep-cultivation of Planctomycetes and their phenomic and genomic characterization uncovers novel biology.</title>
        <authorList>
            <person name="Wiegand S."/>
            <person name="Jogler M."/>
            <person name="Boedeker C."/>
            <person name="Pinto D."/>
            <person name="Vollmers J."/>
            <person name="Rivas-Marin E."/>
            <person name="Kohn T."/>
            <person name="Peeters S.H."/>
            <person name="Heuer A."/>
            <person name="Rast P."/>
            <person name="Oberbeckmann S."/>
            <person name="Bunk B."/>
            <person name="Jeske O."/>
            <person name="Meyerdierks A."/>
            <person name="Storesund J.E."/>
            <person name="Kallscheuer N."/>
            <person name="Luecker S."/>
            <person name="Lage O.M."/>
            <person name="Pohl T."/>
            <person name="Merkel B.J."/>
            <person name="Hornburger P."/>
            <person name="Mueller R.-W."/>
            <person name="Bruemmer F."/>
            <person name="Labrenz M."/>
            <person name="Spormann A.M."/>
            <person name="Op den Camp H."/>
            <person name="Overmann J."/>
            <person name="Amann R."/>
            <person name="Jetten M.S.M."/>
            <person name="Mascher T."/>
            <person name="Medema M.H."/>
            <person name="Devos D.P."/>
            <person name="Kaster A.-K."/>
            <person name="Ovreas L."/>
            <person name="Rohde M."/>
            <person name="Galperin M.Y."/>
            <person name="Jogler C."/>
        </authorList>
    </citation>
    <scope>NUCLEOTIDE SEQUENCE [LARGE SCALE GENOMIC DNA]</scope>
    <source>
        <strain evidence="4 5">Pan189</strain>
    </source>
</reference>
<feature type="region of interest" description="Disordered" evidence="2">
    <location>
        <begin position="296"/>
        <end position="336"/>
    </location>
</feature>
<evidence type="ECO:0000313" key="5">
    <source>
        <dbReference type="Proteomes" id="UP000317318"/>
    </source>
</evidence>
<protein>
    <recommendedName>
        <fullName evidence="6">DUF4139 domain-containing protein</fullName>
    </recommendedName>
</protein>